<keyword evidence="2" id="KW-1185">Reference proteome</keyword>
<proteinExistence type="predicted"/>
<dbReference type="InterPro" id="IPR029787">
    <property type="entry name" value="Nucleotide_cyclase"/>
</dbReference>
<name>A0A1I7EB22_9ENTR</name>
<evidence type="ECO:0000313" key="1">
    <source>
        <dbReference type="EMBL" id="SFU21109.1"/>
    </source>
</evidence>
<evidence type="ECO:0000313" key="2">
    <source>
        <dbReference type="Proteomes" id="UP000199187"/>
    </source>
</evidence>
<accession>A0A1I7EB22</accession>
<dbReference type="Proteomes" id="UP000199187">
    <property type="component" value="Unassembled WGS sequence"/>
</dbReference>
<dbReference type="InterPro" id="IPR043128">
    <property type="entry name" value="Rev_trsase/Diguanyl_cyclase"/>
</dbReference>
<dbReference type="AlphaFoldDB" id="A0A1I7EB22"/>
<protein>
    <recommendedName>
        <fullName evidence="3">Diguanylate cyclase (GGDEF) domain-containing protein</fullName>
    </recommendedName>
</protein>
<gene>
    <name evidence="1" type="ORF">SAMN05192562_11514</name>
</gene>
<dbReference type="SUPFAM" id="SSF55073">
    <property type="entry name" value="Nucleotide cyclase"/>
    <property type="match status" value="1"/>
</dbReference>
<dbReference type="Gene3D" id="3.30.70.270">
    <property type="match status" value="1"/>
</dbReference>
<evidence type="ECO:0008006" key="3">
    <source>
        <dbReference type="Google" id="ProtNLM"/>
    </source>
</evidence>
<sequence>MIFSETYIENSKSYLGEWRSNVANRVWCEGSLVVTFSTWPGAWHMESLEQLVTDVDEALYQAKQQGNNRILLANAN</sequence>
<dbReference type="EMBL" id="FPAU01000015">
    <property type="protein sequence ID" value="SFU21109.1"/>
    <property type="molecule type" value="Genomic_DNA"/>
</dbReference>
<reference evidence="2" key="1">
    <citation type="submission" date="2016-10" db="EMBL/GenBank/DDBJ databases">
        <authorList>
            <person name="Varghese N."/>
            <person name="Submissions S."/>
        </authorList>
    </citation>
    <scope>NUCLEOTIDE SEQUENCE [LARGE SCALE GENOMIC DNA]</scope>
    <source>
        <strain evidence="2">Ah-143</strain>
    </source>
</reference>
<organism evidence="1 2">
    <name type="scientific">Kosakonia arachidis</name>
    <dbReference type="NCBI Taxonomy" id="551989"/>
    <lineage>
        <taxon>Bacteria</taxon>
        <taxon>Pseudomonadati</taxon>
        <taxon>Pseudomonadota</taxon>
        <taxon>Gammaproteobacteria</taxon>
        <taxon>Enterobacterales</taxon>
        <taxon>Enterobacteriaceae</taxon>
        <taxon>Kosakonia</taxon>
    </lineage>
</organism>